<dbReference type="EMBL" id="VSSQ01024928">
    <property type="protein sequence ID" value="MPM72746.1"/>
    <property type="molecule type" value="Genomic_DNA"/>
</dbReference>
<name>A0A645C4N5_9ZZZZ</name>
<dbReference type="Pfam" id="PF01252">
    <property type="entry name" value="Peptidase_A8"/>
    <property type="match status" value="1"/>
</dbReference>
<dbReference type="InterPro" id="IPR001872">
    <property type="entry name" value="Peptidase_A8"/>
</dbReference>
<gene>
    <name evidence="8" type="primary">lspA_35</name>
    <name evidence="8" type="ORF">SDC9_119722</name>
</gene>
<feature type="transmembrane region" description="Helical" evidence="7">
    <location>
        <begin position="82"/>
        <end position="100"/>
    </location>
</feature>
<evidence type="ECO:0000313" key="8">
    <source>
        <dbReference type="EMBL" id="MPM72746.1"/>
    </source>
</evidence>
<evidence type="ECO:0000256" key="2">
    <source>
        <dbReference type="ARBA" id="ARBA00022670"/>
    </source>
</evidence>
<keyword evidence="8" id="KW-0449">Lipoprotein</keyword>
<keyword evidence="1" id="KW-1003">Cell membrane</keyword>
<reference evidence="8" key="1">
    <citation type="submission" date="2019-08" db="EMBL/GenBank/DDBJ databases">
        <authorList>
            <person name="Kucharzyk K."/>
            <person name="Murdoch R.W."/>
            <person name="Higgins S."/>
            <person name="Loffler F."/>
        </authorList>
    </citation>
    <scope>NUCLEOTIDE SEQUENCE</scope>
</reference>
<comment type="caution">
    <text evidence="8">The sequence shown here is derived from an EMBL/GenBank/DDBJ whole genome shotgun (WGS) entry which is preliminary data.</text>
</comment>
<dbReference type="EC" id="3.4.23.36" evidence="8"/>
<protein>
    <submittedName>
        <fullName evidence="8">Lipoprotein signal peptidase</fullName>
        <ecNumber evidence="8">3.4.23.36</ecNumber>
    </submittedName>
</protein>
<accession>A0A645C4N5</accession>
<evidence type="ECO:0000256" key="7">
    <source>
        <dbReference type="SAM" id="Phobius"/>
    </source>
</evidence>
<dbReference type="NCBIfam" id="TIGR00077">
    <property type="entry name" value="lspA"/>
    <property type="match status" value="1"/>
</dbReference>
<dbReference type="PANTHER" id="PTHR33695">
    <property type="entry name" value="LIPOPROTEIN SIGNAL PEPTIDASE"/>
    <property type="match status" value="1"/>
</dbReference>
<dbReference type="GO" id="GO:0006508">
    <property type="term" value="P:proteolysis"/>
    <property type="evidence" value="ECO:0007669"/>
    <property type="project" value="UniProtKB-KW"/>
</dbReference>
<keyword evidence="2" id="KW-0645">Protease</keyword>
<dbReference type="PRINTS" id="PR00781">
    <property type="entry name" value="LIPOSIGPTASE"/>
</dbReference>
<proteinExistence type="inferred from homology"/>
<evidence type="ECO:0000256" key="4">
    <source>
        <dbReference type="ARBA" id="ARBA00022801"/>
    </source>
</evidence>
<keyword evidence="6 7" id="KW-0472">Membrane</keyword>
<keyword evidence="5 7" id="KW-1133">Transmembrane helix</keyword>
<keyword evidence="4 8" id="KW-0378">Hydrolase</keyword>
<feature type="transmembrane region" description="Helical" evidence="7">
    <location>
        <begin position="120"/>
        <end position="145"/>
    </location>
</feature>
<dbReference type="PANTHER" id="PTHR33695:SF1">
    <property type="entry name" value="LIPOPROTEIN SIGNAL PEPTIDASE"/>
    <property type="match status" value="1"/>
</dbReference>
<dbReference type="GO" id="GO:0004190">
    <property type="term" value="F:aspartic-type endopeptidase activity"/>
    <property type="evidence" value="ECO:0007669"/>
    <property type="project" value="UniProtKB-EC"/>
</dbReference>
<feature type="transmembrane region" description="Helical" evidence="7">
    <location>
        <begin position="56"/>
        <end position="75"/>
    </location>
</feature>
<organism evidence="8">
    <name type="scientific">bioreactor metagenome</name>
    <dbReference type="NCBI Taxonomy" id="1076179"/>
    <lineage>
        <taxon>unclassified sequences</taxon>
        <taxon>metagenomes</taxon>
        <taxon>ecological metagenomes</taxon>
    </lineage>
</organism>
<evidence type="ECO:0000256" key="5">
    <source>
        <dbReference type="ARBA" id="ARBA00022989"/>
    </source>
</evidence>
<keyword evidence="3 7" id="KW-0812">Transmembrane</keyword>
<evidence type="ECO:0000256" key="3">
    <source>
        <dbReference type="ARBA" id="ARBA00022692"/>
    </source>
</evidence>
<dbReference type="PROSITE" id="PS00855">
    <property type="entry name" value="SPASE_II"/>
    <property type="match status" value="1"/>
</dbReference>
<dbReference type="HAMAP" id="MF_00161">
    <property type="entry name" value="LspA"/>
    <property type="match status" value="1"/>
</dbReference>
<sequence>MIWIIIILGIAGDYLSKRWALANLTAGQVIDLIPGYLDFSYVENRGAAFGIFQGQIRVLGVISLVMGTLLLLYLVKNRSVHPLMKISLSLIVAGALGNAYDRFFYGFVVDFIHFHLNSTWHFPTFNVADSCVVVGSGLMILYVLFIEGRQGDRS</sequence>
<dbReference type="GO" id="GO:0016020">
    <property type="term" value="C:membrane"/>
    <property type="evidence" value="ECO:0007669"/>
    <property type="project" value="InterPro"/>
</dbReference>
<evidence type="ECO:0000256" key="6">
    <source>
        <dbReference type="ARBA" id="ARBA00023136"/>
    </source>
</evidence>
<evidence type="ECO:0000256" key="1">
    <source>
        <dbReference type="ARBA" id="ARBA00022475"/>
    </source>
</evidence>
<dbReference type="AlphaFoldDB" id="A0A645C4N5"/>